<organism evidence="2 3">
    <name type="scientific">Brassica napus</name>
    <name type="common">Rape</name>
    <dbReference type="NCBI Taxonomy" id="3708"/>
    <lineage>
        <taxon>Eukaryota</taxon>
        <taxon>Viridiplantae</taxon>
        <taxon>Streptophyta</taxon>
        <taxon>Embryophyta</taxon>
        <taxon>Tracheophyta</taxon>
        <taxon>Spermatophyta</taxon>
        <taxon>Magnoliopsida</taxon>
        <taxon>eudicotyledons</taxon>
        <taxon>Gunneridae</taxon>
        <taxon>Pentapetalae</taxon>
        <taxon>rosids</taxon>
        <taxon>malvids</taxon>
        <taxon>Brassicales</taxon>
        <taxon>Brassicaceae</taxon>
        <taxon>Brassiceae</taxon>
        <taxon>Brassica</taxon>
    </lineage>
</organism>
<reference evidence="2 3" key="1">
    <citation type="submission" date="2021-05" db="EMBL/GenBank/DDBJ databases">
        <title>Genome Assembly of Synthetic Allotetraploid Brassica napus Reveals Homoeologous Exchanges between Subgenomes.</title>
        <authorList>
            <person name="Davis J.T."/>
        </authorList>
    </citation>
    <scope>NUCLEOTIDE SEQUENCE [LARGE SCALE GENOMIC DNA]</scope>
    <source>
        <strain evidence="3">cv. Da-Ae</strain>
        <tissue evidence="2">Seedling</tissue>
    </source>
</reference>
<sequence length="612" mass="69246">MGWNCLSVVKIERSSGSAVDGPDSRVGPWIPPDLEHGTSMCFSEHGWTLLMSWRSWPQPVSRVVDVLQGAYIFPWSIKSLGLEDEGRSQTWGQGPVTGGRNPDPWGKDLEDGSSSNLFMEYLSPTYQAALLIVLRCTCARCERICSLVGDWRIRKDHNVGPSKRSKGGHHRRARSGRACRTFFFSFIRMRHLPYSGKFDEEARNACIKGDATAHTQFRPDFSLRFLRLSGSEPCGGDPGILRGRILARLRIRRTKRLNKTRRPKLRILMLDSTGLACASRACKGCNGLSRGSPCRFTCCRGHSACSSWCLEITYAAICPSEVSHDQCWDDLASCFHGTQMILGMLFQSLERYIFLKPIGLRMNPEAGWTLVKETVACMDLSPGTLRIFVREPDGCVDLQRDLPVYLFDSKSSSSGRLSLIASFLEQCLPLHRPASLWEVLKTEEDMVDRHEYFQVLDLFEGDLIGFRTLILYFSGRQDLFSGLVTHDLGGMEIFVEAWRILLLEDQSSGRYMPWTYFLVDWYVLVSFTGNFRFLQLVEGRPARPNVEFAFFFGSLAGYREAVFPVLGQGSFSGTTPMEVDEYERQFVQVVNLGRKCRVPLENLASFSYEAEL</sequence>
<protein>
    <submittedName>
        <fullName evidence="2">Uncharacterized protein</fullName>
    </submittedName>
</protein>
<feature type="region of interest" description="Disordered" evidence="1">
    <location>
        <begin position="86"/>
        <end position="106"/>
    </location>
</feature>
<evidence type="ECO:0000313" key="2">
    <source>
        <dbReference type="EMBL" id="KAH0942725.1"/>
    </source>
</evidence>
<accession>A0ABQ8EM09</accession>
<evidence type="ECO:0000313" key="3">
    <source>
        <dbReference type="Proteomes" id="UP000824890"/>
    </source>
</evidence>
<dbReference type="Proteomes" id="UP000824890">
    <property type="component" value="Unassembled WGS sequence"/>
</dbReference>
<keyword evidence="3" id="KW-1185">Reference proteome</keyword>
<evidence type="ECO:0000256" key="1">
    <source>
        <dbReference type="SAM" id="MobiDB-lite"/>
    </source>
</evidence>
<comment type="caution">
    <text evidence="2">The sequence shown here is derived from an EMBL/GenBank/DDBJ whole genome shotgun (WGS) entry which is preliminary data.</text>
</comment>
<name>A0ABQ8EM09_BRANA</name>
<dbReference type="EMBL" id="JAGKQM010000001">
    <property type="protein sequence ID" value="KAH0942725.1"/>
    <property type="molecule type" value="Genomic_DNA"/>
</dbReference>
<gene>
    <name evidence="2" type="ORF">HID58_002362</name>
</gene>
<proteinExistence type="predicted"/>